<reference evidence="5 6" key="2">
    <citation type="submission" date="2019-08" db="EMBL/GenBank/DDBJ databases">
        <title>Amycolatopsis acidicola sp. nov., isolated from peat swamp forest soil.</title>
        <authorList>
            <person name="Srisuk N."/>
        </authorList>
    </citation>
    <scope>NUCLEOTIDE SEQUENCE [LARGE SCALE GENOMIC DNA]</scope>
    <source>
        <strain evidence="5 6">TBRC 6029</strain>
    </source>
</reference>
<dbReference type="InterPro" id="IPR050097">
    <property type="entry name" value="Ferredoxin-NADP_redctase_2"/>
</dbReference>
<organism evidence="5 6">
    <name type="scientific">Amycolatopsis rhizosphaerae</name>
    <dbReference type="NCBI Taxonomy" id="2053003"/>
    <lineage>
        <taxon>Bacteria</taxon>
        <taxon>Bacillati</taxon>
        <taxon>Actinomycetota</taxon>
        <taxon>Actinomycetes</taxon>
        <taxon>Pseudonocardiales</taxon>
        <taxon>Pseudonocardiaceae</taxon>
        <taxon>Amycolatopsis</taxon>
    </lineage>
</organism>
<reference evidence="5 6" key="1">
    <citation type="submission" date="2019-07" db="EMBL/GenBank/DDBJ databases">
        <authorList>
            <person name="Duangmal K."/>
            <person name="Teo W.F.A."/>
        </authorList>
    </citation>
    <scope>NUCLEOTIDE SEQUENCE [LARGE SCALE GENOMIC DNA]</scope>
    <source>
        <strain evidence="5 6">TBRC 6029</strain>
    </source>
</reference>
<dbReference type="PRINTS" id="PR00469">
    <property type="entry name" value="PNDRDTASEII"/>
</dbReference>
<evidence type="ECO:0000256" key="1">
    <source>
        <dbReference type="ARBA" id="ARBA00022630"/>
    </source>
</evidence>
<dbReference type="Gene3D" id="3.50.50.60">
    <property type="entry name" value="FAD/NAD(P)-binding domain"/>
    <property type="match status" value="2"/>
</dbReference>
<evidence type="ECO:0000256" key="2">
    <source>
        <dbReference type="ARBA" id="ARBA00023002"/>
    </source>
</evidence>
<dbReference type="OrthoDB" id="9786503at2"/>
<dbReference type="EMBL" id="VJWX01000096">
    <property type="protein sequence ID" value="TVT52803.1"/>
    <property type="molecule type" value="Genomic_DNA"/>
</dbReference>
<evidence type="ECO:0000259" key="4">
    <source>
        <dbReference type="Pfam" id="PF07992"/>
    </source>
</evidence>
<keyword evidence="1" id="KW-0285">Flavoprotein</keyword>
<gene>
    <name evidence="5" type="ORF">FNH05_12430</name>
</gene>
<protein>
    <submittedName>
        <fullName evidence="5">NAD(P)/FAD-dependent oxidoreductase</fullName>
    </submittedName>
</protein>
<evidence type="ECO:0000313" key="5">
    <source>
        <dbReference type="EMBL" id="TVT52803.1"/>
    </source>
</evidence>
<sequence>MKSEKYDVVVIGAGSAGLSGALALARSRRSVLVIDSGEPRNAPAGHVHNYLGRENTPPAELRALGRAEVTGYGGEVLDARVLSAETAGDGFRVRLDTGRTVAARRLLVATGAVDELPDLPGLAERWGRDVLHCAYCHGWEVRDRAIGVLATGPMAVHQALLFRQLSEDVVLFGHLSQPAVTDTARLAARGIRVVPGEVAALEVTGDALTGVRLRSGELVPREAIVVAPRPAARAGFLAGLGLEAADKVVNGAVIGTAVPADPGGATAVPGVWVAGNVTDPMAQVVGAAAAGLAAGAAINADLVEEETRQALDRHRTGPFTAEAERELAARVAGDRRHGL</sequence>
<dbReference type="PRINTS" id="PR00368">
    <property type="entry name" value="FADPNR"/>
</dbReference>
<accession>A0A558CVQ4</accession>
<comment type="catalytic activity">
    <reaction evidence="3">
        <text>[thioredoxin]-dithiol + NADP(+) = [thioredoxin]-disulfide + NADPH + H(+)</text>
        <dbReference type="Rhea" id="RHEA:20345"/>
        <dbReference type="Rhea" id="RHEA-COMP:10698"/>
        <dbReference type="Rhea" id="RHEA-COMP:10700"/>
        <dbReference type="ChEBI" id="CHEBI:15378"/>
        <dbReference type="ChEBI" id="CHEBI:29950"/>
        <dbReference type="ChEBI" id="CHEBI:50058"/>
        <dbReference type="ChEBI" id="CHEBI:57783"/>
        <dbReference type="ChEBI" id="CHEBI:58349"/>
        <dbReference type="EC" id="1.8.1.9"/>
    </reaction>
</comment>
<proteinExistence type="predicted"/>
<dbReference type="InterPro" id="IPR036188">
    <property type="entry name" value="FAD/NAD-bd_sf"/>
</dbReference>
<keyword evidence="2" id="KW-0560">Oxidoreductase</keyword>
<evidence type="ECO:0000256" key="3">
    <source>
        <dbReference type="ARBA" id="ARBA00048132"/>
    </source>
</evidence>
<dbReference type="SUPFAM" id="SSF51905">
    <property type="entry name" value="FAD/NAD(P)-binding domain"/>
    <property type="match status" value="1"/>
</dbReference>
<name>A0A558CVQ4_9PSEU</name>
<dbReference type="PANTHER" id="PTHR48105">
    <property type="entry name" value="THIOREDOXIN REDUCTASE 1-RELATED-RELATED"/>
    <property type="match status" value="1"/>
</dbReference>
<dbReference type="InterPro" id="IPR023753">
    <property type="entry name" value="FAD/NAD-binding_dom"/>
</dbReference>
<evidence type="ECO:0000313" key="6">
    <source>
        <dbReference type="Proteomes" id="UP000320011"/>
    </source>
</evidence>
<dbReference type="Pfam" id="PF07992">
    <property type="entry name" value="Pyr_redox_2"/>
    <property type="match status" value="1"/>
</dbReference>
<dbReference type="GO" id="GO:0004791">
    <property type="term" value="F:thioredoxin-disulfide reductase (NADPH) activity"/>
    <property type="evidence" value="ECO:0007669"/>
    <property type="project" value="UniProtKB-EC"/>
</dbReference>
<comment type="caution">
    <text evidence="5">The sequence shown here is derived from an EMBL/GenBank/DDBJ whole genome shotgun (WGS) entry which is preliminary data.</text>
</comment>
<dbReference type="AlphaFoldDB" id="A0A558CVQ4"/>
<feature type="domain" description="FAD/NAD(P)-binding" evidence="4">
    <location>
        <begin position="6"/>
        <end position="291"/>
    </location>
</feature>
<dbReference type="Proteomes" id="UP000320011">
    <property type="component" value="Unassembled WGS sequence"/>
</dbReference>
<keyword evidence="6" id="KW-1185">Reference proteome</keyword>
<dbReference type="RefSeq" id="WP_144587623.1">
    <property type="nucleotide sequence ID" value="NZ_VJWX01000096.1"/>
</dbReference>